<name>F8P712_SERL9</name>
<reference evidence="1" key="1">
    <citation type="submission" date="2011-04" db="EMBL/GenBank/DDBJ databases">
        <title>Evolution of plant cell wall degrading machinery underlies the functional diversity of forest fungi.</title>
        <authorList>
            <consortium name="US DOE Joint Genome Institute (JGI-PGF)"/>
            <person name="Eastwood D.C."/>
            <person name="Floudas D."/>
            <person name="Binder M."/>
            <person name="Majcherczyk A."/>
            <person name="Schneider P."/>
            <person name="Aerts A."/>
            <person name="Asiegbu F.O."/>
            <person name="Baker S.E."/>
            <person name="Barry K."/>
            <person name="Bendiksby M."/>
            <person name="Blumentritt M."/>
            <person name="Coutinho P.M."/>
            <person name="Cullen D."/>
            <person name="Cullen D."/>
            <person name="Gathman A."/>
            <person name="Goodell B."/>
            <person name="Henrissat B."/>
            <person name="Ihrmark K."/>
            <person name="Kauserud H."/>
            <person name="Kohler A."/>
            <person name="LaButti K."/>
            <person name="Lapidus A."/>
            <person name="Lavin J.L."/>
            <person name="Lee Y.-H."/>
            <person name="Lindquist E."/>
            <person name="Lilly W."/>
            <person name="Lucas S."/>
            <person name="Morin E."/>
            <person name="Murat C."/>
            <person name="Oguiza J.A."/>
            <person name="Park J."/>
            <person name="Pisabarro A.G."/>
            <person name="Riley R."/>
            <person name="Rosling A."/>
            <person name="Salamov A."/>
            <person name="Schmidt O."/>
            <person name="Schmutz J."/>
            <person name="Skrede I."/>
            <person name="Stenlid J."/>
            <person name="Wiebenga A."/>
            <person name="Xie X."/>
            <person name="Kues U."/>
            <person name="Hibbett D.S."/>
            <person name="Hoffmeister D."/>
            <person name="Hogberg N."/>
            <person name="Martin F."/>
            <person name="Grigoriev I.V."/>
            <person name="Watkinson S.C."/>
        </authorList>
    </citation>
    <scope>NUCLEOTIDE SEQUENCE</scope>
    <source>
        <strain evidence="1">S7.9</strain>
    </source>
</reference>
<dbReference type="RefSeq" id="XP_007322185.1">
    <property type="nucleotide sequence ID" value="XM_007322123.1"/>
</dbReference>
<dbReference type="Proteomes" id="UP000008064">
    <property type="component" value="Unassembled WGS sequence"/>
</dbReference>
<dbReference type="KEGG" id="sla:SERLADRAFT_476156"/>
<dbReference type="EMBL" id="GL945439">
    <property type="protein sequence ID" value="EGO21228.1"/>
    <property type="molecule type" value="Genomic_DNA"/>
</dbReference>
<dbReference type="HOGENOM" id="CLU_2470457_0_0_1"/>
<gene>
    <name evidence="1" type="ORF">SERLADRAFT_476156</name>
</gene>
<proteinExistence type="predicted"/>
<protein>
    <submittedName>
        <fullName evidence="1">Uncharacterized protein</fullName>
    </submittedName>
</protein>
<dbReference type="GeneID" id="18820756"/>
<organism>
    <name type="scientific">Serpula lacrymans var. lacrymans (strain S7.9)</name>
    <name type="common">Dry rot fungus</name>
    <dbReference type="NCBI Taxonomy" id="578457"/>
    <lineage>
        <taxon>Eukaryota</taxon>
        <taxon>Fungi</taxon>
        <taxon>Dikarya</taxon>
        <taxon>Basidiomycota</taxon>
        <taxon>Agaricomycotina</taxon>
        <taxon>Agaricomycetes</taxon>
        <taxon>Agaricomycetidae</taxon>
        <taxon>Boletales</taxon>
        <taxon>Coniophorineae</taxon>
        <taxon>Serpulaceae</taxon>
        <taxon>Serpula</taxon>
    </lineage>
</organism>
<sequence length="88" mass="10158">MGYADLLVLPRANRPIERYVLRSHSRPPLAHVVFLCHDSTIENRRDVQTSGRCHHLEPKNGTFDRSLPDTILDARCVPWKTLTSLCHR</sequence>
<dbReference type="AlphaFoldDB" id="F8P712"/>
<accession>F8P712</accession>
<evidence type="ECO:0000313" key="1">
    <source>
        <dbReference type="EMBL" id="EGO21228.1"/>
    </source>
</evidence>